<accession>A0A348WH42</accession>
<dbReference type="Proteomes" id="UP000264719">
    <property type="component" value="Unassembled WGS sequence"/>
</dbReference>
<evidence type="ECO:0000313" key="2">
    <source>
        <dbReference type="Proteomes" id="UP000264719"/>
    </source>
</evidence>
<protein>
    <submittedName>
        <fullName evidence="1">Uncharacterized protein</fullName>
    </submittedName>
</protein>
<name>A0A348WH42_9RHOB</name>
<organism evidence="1 2">
    <name type="scientific">Roseovarius nubinhibens</name>
    <dbReference type="NCBI Taxonomy" id="314263"/>
    <lineage>
        <taxon>Bacteria</taxon>
        <taxon>Pseudomonadati</taxon>
        <taxon>Pseudomonadota</taxon>
        <taxon>Alphaproteobacteria</taxon>
        <taxon>Rhodobacterales</taxon>
        <taxon>Roseobacteraceae</taxon>
        <taxon>Roseovarius</taxon>
    </lineage>
</organism>
<evidence type="ECO:0000313" key="1">
    <source>
        <dbReference type="EMBL" id="HAR53854.1"/>
    </source>
</evidence>
<proteinExistence type="predicted"/>
<gene>
    <name evidence="1" type="ORF">DCS45_18535</name>
</gene>
<reference evidence="1 2" key="1">
    <citation type="journal article" date="2018" name="Nat. Biotechnol.">
        <title>A standardized bacterial taxonomy based on genome phylogeny substantially revises the tree of life.</title>
        <authorList>
            <person name="Parks D.H."/>
            <person name="Chuvochina M."/>
            <person name="Waite D.W."/>
            <person name="Rinke C."/>
            <person name="Skarshewski A."/>
            <person name="Chaumeil P.A."/>
            <person name="Hugenholtz P."/>
        </authorList>
    </citation>
    <scope>NUCLEOTIDE SEQUENCE [LARGE SCALE GENOMIC DNA]</scope>
    <source>
        <strain evidence="1">UBA9169</strain>
    </source>
</reference>
<feature type="non-terminal residue" evidence="1">
    <location>
        <position position="75"/>
    </location>
</feature>
<dbReference type="EMBL" id="DMVW01000178">
    <property type="protein sequence ID" value="HAR53854.1"/>
    <property type="molecule type" value="Genomic_DNA"/>
</dbReference>
<sequence length="75" mass="8268">PLKNNLWTALKPRIDTLVDVSTLPDQVILDRLPGLNLSQAELHQLAVTALGREPSPAEFNDLLRDGGRSSHFNDP</sequence>
<feature type="non-terminal residue" evidence="1">
    <location>
        <position position="1"/>
    </location>
</feature>
<comment type="caution">
    <text evidence="1">The sequence shown here is derived from an EMBL/GenBank/DDBJ whole genome shotgun (WGS) entry which is preliminary data.</text>
</comment>
<dbReference type="AlphaFoldDB" id="A0A348WH42"/>